<proteinExistence type="predicted"/>
<comment type="caution">
    <text evidence="1">The sequence shown here is derived from an EMBL/GenBank/DDBJ whole genome shotgun (WGS) entry which is preliminary data.</text>
</comment>
<keyword evidence="2" id="KW-1185">Reference proteome</keyword>
<dbReference type="AlphaFoldDB" id="A0AAD7I735"/>
<reference evidence="1" key="1">
    <citation type="submission" date="2023-03" db="EMBL/GenBank/DDBJ databases">
        <title>Massive genome expansion in bonnet fungi (Mycena s.s.) driven by repeated elements and novel gene families across ecological guilds.</title>
        <authorList>
            <consortium name="Lawrence Berkeley National Laboratory"/>
            <person name="Harder C.B."/>
            <person name="Miyauchi S."/>
            <person name="Viragh M."/>
            <person name="Kuo A."/>
            <person name="Thoen E."/>
            <person name="Andreopoulos B."/>
            <person name="Lu D."/>
            <person name="Skrede I."/>
            <person name="Drula E."/>
            <person name="Henrissat B."/>
            <person name="Morin E."/>
            <person name="Kohler A."/>
            <person name="Barry K."/>
            <person name="LaButti K."/>
            <person name="Morin E."/>
            <person name="Salamov A."/>
            <person name="Lipzen A."/>
            <person name="Mereny Z."/>
            <person name="Hegedus B."/>
            <person name="Baldrian P."/>
            <person name="Stursova M."/>
            <person name="Weitz H."/>
            <person name="Taylor A."/>
            <person name="Grigoriev I.V."/>
            <person name="Nagy L.G."/>
            <person name="Martin F."/>
            <person name="Kauserud H."/>
        </authorList>
    </citation>
    <scope>NUCLEOTIDE SEQUENCE</scope>
    <source>
        <strain evidence="1">CBHHK188m</strain>
    </source>
</reference>
<dbReference type="Proteomes" id="UP001215280">
    <property type="component" value="Unassembled WGS sequence"/>
</dbReference>
<organism evidence="1 2">
    <name type="scientific">Mycena maculata</name>
    <dbReference type="NCBI Taxonomy" id="230809"/>
    <lineage>
        <taxon>Eukaryota</taxon>
        <taxon>Fungi</taxon>
        <taxon>Dikarya</taxon>
        <taxon>Basidiomycota</taxon>
        <taxon>Agaricomycotina</taxon>
        <taxon>Agaricomycetes</taxon>
        <taxon>Agaricomycetidae</taxon>
        <taxon>Agaricales</taxon>
        <taxon>Marasmiineae</taxon>
        <taxon>Mycenaceae</taxon>
        <taxon>Mycena</taxon>
    </lineage>
</organism>
<evidence type="ECO:0000313" key="1">
    <source>
        <dbReference type="EMBL" id="KAJ7735873.1"/>
    </source>
</evidence>
<dbReference type="EMBL" id="JARJLG010000152">
    <property type="protein sequence ID" value="KAJ7735873.1"/>
    <property type="molecule type" value="Genomic_DNA"/>
</dbReference>
<protein>
    <submittedName>
        <fullName evidence="1">Uncharacterized protein</fullName>
    </submittedName>
</protein>
<sequence length="422" mass="47805">MPENRETRASGLVAENGFRTAQAANTYLSLEHLVQYLTHTSVQWYLRDRWDTGIMSVSKDVRKFHIGMALVFKEYVLAFVTIDLLFQPTWEDHVADFSIPPNIYTETSDFLLLVSHWIEKENFLAGRKHVLACDAIRSANKVWYGIGVYTVMELFLMAGLSPFLTTARFLAAFYTYIDHGESNLCSCTNHGAETPIHGLILFIQQFSQDVLGKFASDDTTTCRGDVDDLYDVFEPTLVEPALRAHPNFGSLIFGEPAWAVMGGATSMPDDPLTAFFRRNDLLESPTRLAPDFYNPLFLPSSELKRAHRPTFAYRGKKEMWSVIRNFPPSLHWSSISTFLAICKGDPQIPRFFEERVLRGLNRTSTKLKAPGKCKHSRSDKENSNLAKKLSTLDAGYLRVCGAKEDEDTAVFRETTSRLRLQG</sequence>
<accession>A0AAD7I735</accession>
<name>A0AAD7I735_9AGAR</name>
<evidence type="ECO:0000313" key="2">
    <source>
        <dbReference type="Proteomes" id="UP001215280"/>
    </source>
</evidence>
<gene>
    <name evidence="1" type="ORF">DFH07DRAFT_779893</name>
</gene>